<keyword evidence="2" id="KW-0560">Oxidoreductase</keyword>
<dbReference type="InterPro" id="IPR027056">
    <property type="entry name" value="Gluconate_2DH_su3"/>
</dbReference>
<dbReference type="STRING" id="1004.SAMN05661012_04630"/>
<evidence type="ECO:0000313" key="2">
    <source>
        <dbReference type="EMBL" id="WQG88197.1"/>
    </source>
</evidence>
<evidence type="ECO:0000313" key="1">
    <source>
        <dbReference type="EMBL" id="SFW78320.1"/>
    </source>
</evidence>
<reference evidence="1 3" key="1">
    <citation type="submission" date="2016-11" db="EMBL/GenBank/DDBJ databases">
        <authorList>
            <person name="Jaros S."/>
            <person name="Januszkiewicz K."/>
            <person name="Wedrychowicz H."/>
        </authorList>
    </citation>
    <scope>NUCLEOTIDE SEQUENCE [LARGE SCALE GENOMIC DNA]</scope>
    <source>
        <strain evidence="1 3">DSM 784</strain>
    </source>
</reference>
<sequence length="166" mass="18577">MLVSRRTVLKQVLFVSAGLAVLPSCLHDKKPPEFKVKNIDLSSDEEATLISLADVLIPGGDKPGARQVKADQYAMTLMDDCYSKADQEKFKTGLKAFQQEWKKGDETFLKKMEETAPDASPTSSFYHTYKDLLIQGYTGSEYYLTKVFPYELVPGRFHGSVLVNKG</sequence>
<dbReference type="EMBL" id="FPIZ01000016">
    <property type="protein sequence ID" value="SFW78320.1"/>
    <property type="molecule type" value="Genomic_DNA"/>
</dbReference>
<dbReference type="Proteomes" id="UP001326715">
    <property type="component" value="Chromosome"/>
</dbReference>
<organism evidence="1 3">
    <name type="scientific">Chitinophaga sancti</name>
    <dbReference type="NCBI Taxonomy" id="1004"/>
    <lineage>
        <taxon>Bacteria</taxon>
        <taxon>Pseudomonadati</taxon>
        <taxon>Bacteroidota</taxon>
        <taxon>Chitinophagia</taxon>
        <taxon>Chitinophagales</taxon>
        <taxon>Chitinophagaceae</taxon>
        <taxon>Chitinophaga</taxon>
    </lineage>
</organism>
<dbReference type="RefSeq" id="WP_072363600.1">
    <property type="nucleotide sequence ID" value="NZ_CBHWAX010000243.1"/>
</dbReference>
<keyword evidence="4" id="KW-1185">Reference proteome</keyword>
<dbReference type="EC" id="1.-.-.-" evidence="2"/>
<dbReference type="GO" id="GO:0016491">
    <property type="term" value="F:oxidoreductase activity"/>
    <property type="evidence" value="ECO:0007669"/>
    <property type="project" value="UniProtKB-KW"/>
</dbReference>
<dbReference type="EMBL" id="CP140154">
    <property type="protein sequence ID" value="WQG88197.1"/>
    <property type="molecule type" value="Genomic_DNA"/>
</dbReference>
<reference evidence="2 4" key="2">
    <citation type="submission" date="2023-11" db="EMBL/GenBank/DDBJ databases">
        <title>MicrobeMod: A computational toolkit for identifying prokaryotic methylation and restriction-modification with nanopore sequencing.</title>
        <authorList>
            <person name="Crits-Christoph A."/>
            <person name="Kang S.C."/>
            <person name="Lee H."/>
            <person name="Ostrov N."/>
        </authorList>
    </citation>
    <scope>NUCLEOTIDE SEQUENCE [LARGE SCALE GENOMIC DNA]</scope>
    <source>
        <strain evidence="2 4">ATCC 23090</strain>
    </source>
</reference>
<dbReference type="Proteomes" id="UP000183788">
    <property type="component" value="Unassembled WGS sequence"/>
</dbReference>
<dbReference type="AlphaFoldDB" id="A0A1K1S1N7"/>
<protein>
    <submittedName>
        <fullName evidence="1 2">Gluconate 2-dehydrogenase subunit 3</fullName>
        <ecNumber evidence="2">1.-.-.-</ecNumber>
    </submittedName>
</protein>
<gene>
    <name evidence="1" type="ORF">SAMN05661012_04630</name>
    <name evidence="2" type="ORF">SR876_25035</name>
</gene>
<dbReference type="Pfam" id="PF13618">
    <property type="entry name" value="Gluconate_2-dh3"/>
    <property type="match status" value="1"/>
</dbReference>
<accession>A0A1K1S1N7</accession>
<proteinExistence type="predicted"/>
<evidence type="ECO:0000313" key="3">
    <source>
        <dbReference type="Proteomes" id="UP000183788"/>
    </source>
</evidence>
<name>A0A1K1S1N7_9BACT</name>
<evidence type="ECO:0000313" key="4">
    <source>
        <dbReference type="Proteomes" id="UP001326715"/>
    </source>
</evidence>
<dbReference type="OrthoDB" id="6385145at2"/>